<keyword evidence="3" id="KW-1185">Reference proteome</keyword>
<accession>A0A553N7K2</accession>
<proteinExistence type="predicted"/>
<protein>
    <submittedName>
        <fullName evidence="2">Uncharacterized protein</fullName>
    </submittedName>
</protein>
<dbReference type="EMBL" id="VCGU01000459">
    <property type="protein sequence ID" value="TRY61422.1"/>
    <property type="molecule type" value="Genomic_DNA"/>
</dbReference>
<feature type="coiled-coil region" evidence="1">
    <location>
        <begin position="2527"/>
        <end position="2554"/>
    </location>
</feature>
<feature type="coiled-coil region" evidence="1">
    <location>
        <begin position="1953"/>
        <end position="1983"/>
    </location>
</feature>
<evidence type="ECO:0000313" key="2">
    <source>
        <dbReference type="EMBL" id="TRY61422.1"/>
    </source>
</evidence>
<evidence type="ECO:0000256" key="1">
    <source>
        <dbReference type="SAM" id="Coils"/>
    </source>
</evidence>
<organism evidence="2 3">
    <name type="scientific">Tigriopus californicus</name>
    <name type="common">Marine copepod</name>
    <dbReference type="NCBI Taxonomy" id="6832"/>
    <lineage>
        <taxon>Eukaryota</taxon>
        <taxon>Metazoa</taxon>
        <taxon>Ecdysozoa</taxon>
        <taxon>Arthropoda</taxon>
        <taxon>Crustacea</taxon>
        <taxon>Multicrustacea</taxon>
        <taxon>Hexanauplia</taxon>
        <taxon>Copepoda</taxon>
        <taxon>Harpacticoida</taxon>
        <taxon>Harpacticidae</taxon>
        <taxon>Tigriopus</taxon>
    </lineage>
</organism>
<dbReference type="OMA" id="RDNINKY"/>
<keyword evidence="1" id="KW-0175">Coiled coil</keyword>
<dbReference type="Proteomes" id="UP000318571">
    <property type="component" value="Chromosome 8"/>
</dbReference>
<reference evidence="2 3" key="1">
    <citation type="journal article" date="2018" name="Nat. Ecol. Evol.">
        <title>Genomic signatures of mitonuclear coevolution across populations of Tigriopus californicus.</title>
        <authorList>
            <person name="Barreto F.S."/>
            <person name="Watson E.T."/>
            <person name="Lima T.G."/>
            <person name="Willett C.S."/>
            <person name="Edmands S."/>
            <person name="Li W."/>
            <person name="Burton R.S."/>
        </authorList>
    </citation>
    <scope>NUCLEOTIDE SEQUENCE [LARGE SCALE GENOMIC DNA]</scope>
    <source>
        <strain evidence="2 3">San Diego</strain>
    </source>
</reference>
<name>A0A553N7K2_TIGCA</name>
<gene>
    <name evidence="2" type="ORF">TCAL_14991</name>
</gene>
<comment type="caution">
    <text evidence="2">The sequence shown here is derived from an EMBL/GenBank/DDBJ whole genome shotgun (WGS) entry which is preliminary data.</text>
</comment>
<evidence type="ECO:0000313" key="3">
    <source>
        <dbReference type="Proteomes" id="UP000318571"/>
    </source>
</evidence>
<sequence length="4076" mass="439673">MVLIELVYCKITGKTRSLPKVHHFVPIEPWSCRKIKGKKRVMNIGSKNDEAVITKKYEQRKDTIKLVLDMSNDGPMFRMLESMMRETANSSNAYDALNKLLKSGIPGISELFGTGKENIGARFRNMTDEDKAKFLAAVTGSSGKIQGKAAAVLIAAAASGGNPDVANKIVERMMSGLGDEIDPAMMAALMATTALVAQGASNEEILKAMQEELAKSGLSNEEILAKTMLLQKALAGDNSPAFINKTLQNALNAANITPEEMAKALLIQKAMSAGGISPEEMAKAMLIQKILAEKGVPPEMIAEAFKKLAAEGGGKSLEELVKLVQDSLRDDSVTSDDIYNVLALSKAIETGKELLETQGLSPEEVTALKEMTKAIEKGSEIPPEAVRLLKKAMKQRRGSVDNVAESLMTSLAAGGQNQESIVKAMVKALKATGASPEEIARTMQQAMQKSGASNEDIARAMSQALIDSGASADEVAKTLKETFAKTIADDPSAAPDVARTMAEALASAGASAEDIAHTMKEIMNSGLALGPDASPEDILEMAETIAQVLADAGALPSDIADVMKIAMEKARGNPDIADELARTMAQAMADAGASGDEIANMMREVLESSGISKEEAALMTLAAIASSGVSPQDIAKTISKLQSETGLSSKEIEQAVVDAMVGSGASAEDVAKAMAEHKLLEAIGRSADTASKELLKTLRSGKDMSKEKLMAVLQNAGITPDSATKLVGFQSAMACMEVSPEDLAKALLLQKTMSNLGASPEIIAKVMKEMGGASKLNESDIEKLVNQVVNGELNHDDVLRALKFDSVLTKNDGVSASVASTLEGISDAISKKETDRLAHALLQSGAIDSKTATMANALQQILSELQLPPDEASKFIQIQKSMYDAGASPQDIAEMLNVLNQDNQDVDRKAMGQSLREKLRMGITAADVSNADGLADAFQNAGLGAELIQKMAMVQNAIANGLNTPEQGAKKLAHLMKDPNADLSQLEKAFKKLLKENNLTLDSLEKSVLSQKVAVVGGFSPDDLASVFDIQSELLSEGMSAKSIAAAMQDLLQCGATDVKNQAQIMISAIDQGRLQEEDILVSGKLLSAMAKAKQQSETNALENGLSNGHAPVGKKALIEKIKSGLAKNNVPLQSVISIVLLQKVMVAGQASPEEMAKICRIQKSLIKNGAPAKLVCKTIGALLEGKKSSIADKMKAPLIEIMNNKPLEIGAQEVEFAQKYSDALTKTNLDSKKVKEVLENALSLSGLSDEDVAKAMLVQKTLAAAGVSPEALAQVMLLQKALADSGATPDEIASILSQAIGNGLSDKQIEDIMGKVLQNKNLSAEEVENMMKLQKNLKAGTLSKSGITPEAMNQIRTLQEALKAAGANEQEIISALALAATSDLSESEVSDLMSKVLASKGIDQDDFNLVSKLQDSLEKGNFKEMGLTPEIMGQLNTLEKAMRASGADEATIKAVMAKATTKGLSKKEINDIISKAMNPHLSQEEEKSMKELHNALKNDELIVGGLKEHTAKDLISLQRLLEKAGMSEKDIKDTLKKATSEGGLSENELKSLVQRAIDSGSLSKADKAELIRLEELIKDGKLSTPGMNDDVLDQVLQLKKALEVSGASDADIAKILSKATTEGLATDEINKIIRQAMKSDKLTKEDKQKLKQLEDNLHSGNLKFGGVSEKQLEDMLLLEKILAGSGASEEEIAELIAKSMSAEGLSQQEIADIMSKAKSISMTDDEKKKLTQLEKDLKSGGLAQGGVTPKLARQVLNLKKALKKSGKSEAEILDILAKATTGSLDEKQVTDIMTSAMNPKMTKKQIEDVKQIQDALSHDTVGAGIDKDAMEKLLLLQKILKANGASEQEIADILAQATTSGGLSNQKIDNIINQAKANPKLSASEKEALDQLEQGLKDGSMENKGLSSNMIDQLMTLQKTLEATGATPDEIVATLMRATGEGLEQNEIAALMDKAKKSKNLSKEDKKKLKELEKTLKKGNLKVGGATEAKMEDLLQLKEALKASGASDKEIQEVLAKVMKGATDLKPKEVANVMDKLDTKANESIQKMRQKNTELEQDLIQGNLINPGLTKDVIDQMFLLKKALKATGVSDEEIAKILTKATNDGLTKEEISNLLNKAMKSEKLSDEDKKKLKSLKKSLENNALKVGGGVSKDTIEKLLLIELALEESGANDEEIAQILAKATSSGLSNDEIGRIMTASNACLDEKEQQMKDKMSGLKEKLNSGDLNIPGMTPDILEQLLFLKKIMEANGTSDDEVAKLLAKAVSEGLSKDEIAQILDTASKSGKLDKDQKAKLKDLKQALEKGSLKIEGGVKKDLMEDLILLQNGLEQSGMDAKEVKNILKSATGAAGGISKKDIQEIMDKAKKVAEKKFKEEEKTIDQLEKDLLKGNLSVPGMTKENLEDMVTLQNVLKASGASDEEIKRIIKSAMKGKLNQDEIDDIISKAIDSGLLLPEDKNKIQALKSKLQDGKLKVDGISESTIDQLILMQDSLAEGGSTTKDIVELLAKATGKDGLNKDDIDRVIGLSKDNLSRKKAESNKQLKNLEQDLESNKLANPEMTPQVLDQILLLEKALEASGASQEEIADILAKATTGKLGQREIEDIVSKAMRSDKLTKEDKTGLQNLKTSLLQGDLNCQGVSEDTMDKILLLQKVLEASGVKEEEVKKLISKAISEGLNQSEIDGIITNAMNSDKLTAEEKKKLQELQKTLEQDDLKGTNLTKKGIQEVLDLRKLLKNTGISDEELSKVLTKATKGDLTESDKADILFNAMAPSLSEEEKEKLRNLKACLTEGNLRLGGINKNKAQKLLSLRKALEQAGSTPEEISDILAKAMTGDLNNRDISSIMSKILANPNLSQSERDKLKKLQTDLEQGNLLTPGVNREMVDQLLLVQKAMKAMGGSDKEIAQMIEKISRDGLSQEEINKLINNGLKSDKLSKEEKEKLKVLKGDLEAGNLTLSGQAKPEGINKDKAKQLLLLKNILEQSGATADEVAEVLSKAMKGGLSNSEIAEIMNKAKSNPKLTPAQRKEIDKLQSDLENGKLKIEGITPGILDQLLLVQKVLKASGGSEDDIAKALERITKGSFTKVEADIMIAKAMSSTKLSKEDKEKLQSLKVDLEKGKLKVLATNDQGGLQKDTAENLLLLRKVLAESGVGEKEIAKILSQVVGDGLNNKEIAQIMDKALADSNLSKEEKDKLVSLKHALKKGTMQTKGVAPEMVDKLLLLEKALKASGCSDEEIAQTIAKITKDGLTSKETEELISKSLNSDGLTKEDKKKLMNLKDDLIKGNLKVEGVRQEDGIQKDKVEKLLFLQDILAKTGASDEKISDILAKVVGDGLSEREIHEIISKAMADSNLSTEDKAKIQALERDLQRSNLKTEGVTPTTLDQLLLLQKAMKATGSSEEEIAQMIEKVTKDGLSKAETDKLLSKALTSKNLSPEDKEKLNDLKQDLIDGNLKVSNQTCDAVDQYRLLQKTLEKSGASADEIKDILALASSGQPLDANIVDNIMSKAIGEKNLSSEEYKAMKKLQHDLKAGNLKTPGVDKDMMEKVMLLQKVLEESGASPEEISNIIAKATGPGLSDEAINDMMSKVLTNENLSPAEREKLLNLQNDLKSGGLRLSDNVGNNIEALLNSGQIDTDTLAKALMVQKLLANAGLNPDDLSKAAMIQKAMMEAGASPESIAKALQESLNASGIDMEQFTKLMEDELKANKDPTADDVLNGLQFHKALGADSAAQAVLKKMKPEHLKLLEEISKSNPGAIKDTTSLINALKDALGDSLDDVTLQALQVSEMMEKAGASKDEIEEMMGMMMNKSGGISSEFLNDIKKAMESGGSPKETLNMLKDAMDDEINSLTNTLRSTFLNKVPSEDEISKTCDTLAEKLGADIAAKNDVRCGLMDIIEEALQDITDFEPDANMVFNYLMMSALAEAADAIEKKGIKKPSGAELQDMARENMLEMIRRLLIEAELPDEMRKLDVYGRSIQGIKELLNHLLSDPHTGNQLRRQVAFLFDFDEIQHTTILGLTLQDILKDAKHRLRPWELTKHRRIKGYRRAKMPKLAYSQVYCYYKVLPDHVDGPPIGVTYE</sequence>